<name>A0ACB5TQK5_AMBMO</name>
<comment type="caution">
    <text evidence="1">The sequence shown here is derived from an EMBL/GenBank/DDBJ whole genome shotgun (WGS) entry which is preliminary data.</text>
</comment>
<keyword evidence="2" id="KW-1185">Reference proteome</keyword>
<gene>
    <name evidence="1" type="ORF">Amon02_000923400</name>
</gene>
<dbReference type="Proteomes" id="UP001165064">
    <property type="component" value="Unassembled WGS sequence"/>
</dbReference>
<proteinExistence type="predicted"/>
<protein>
    <submittedName>
        <fullName evidence="1">Unnamed protein product</fullName>
    </submittedName>
</protein>
<evidence type="ECO:0000313" key="1">
    <source>
        <dbReference type="EMBL" id="GME93079.1"/>
    </source>
</evidence>
<evidence type="ECO:0000313" key="2">
    <source>
        <dbReference type="Proteomes" id="UP001165064"/>
    </source>
</evidence>
<accession>A0ACB5TQK5</accession>
<dbReference type="EMBL" id="BSXS01008606">
    <property type="protein sequence ID" value="GME93079.1"/>
    <property type="molecule type" value="Genomic_DNA"/>
</dbReference>
<sequence length="258" mass="28639">MWLLRMVNGLGKPKFDSYLAGVKVDMTLIWTTLQTSEIQLDSMFGTAAPNPLDGSSFSTGGSVAMMGNDSELIEMSSTLSIAKSLQQSLEILHLKLCDFKFSSSNPLVPFYIDQIITSIQHASDLEHQHQQLHSPSQTQNNTEGGVHQPRFSAQLSSSANYQLTISKVHPLRLIPLFITATATTSKSPRHREFIKNQLFQLGQLSLDVGGFVGGLIKLFENFWFVDSENSNNDEVNESRCFDCLVSRGCGLDALFRRC</sequence>
<organism evidence="1 2">
    <name type="scientific">Ambrosiozyma monospora</name>
    <name type="common">Yeast</name>
    <name type="synonym">Endomycopsis monosporus</name>
    <dbReference type="NCBI Taxonomy" id="43982"/>
    <lineage>
        <taxon>Eukaryota</taxon>
        <taxon>Fungi</taxon>
        <taxon>Dikarya</taxon>
        <taxon>Ascomycota</taxon>
        <taxon>Saccharomycotina</taxon>
        <taxon>Pichiomycetes</taxon>
        <taxon>Pichiales</taxon>
        <taxon>Pichiaceae</taxon>
        <taxon>Ambrosiozyma</taxon>
    </lineage>
</organism>
<reference evidence="1" key="1">
    <citation type="submission" date="2023-04" db="EMBL/GenBank/DDBJ databases">
        <title>Ambrosiozyma monospora NBRC 10751.</title>
        <authorList>
            <person name="Ichikawa N."/>
            <person name="Sato H."/>
            <person name="Tonouchi N."/>
        </authorList>
    </citation>
    <scope>NUCLEOTIDE SEQUENCE</scope>
    <source>
        <strain evidence="1">NBRC 10751</strain>
    </source>
</reference>